<evidence type="ECO:0000256" key="3">
    <source>
        <dbReference type="ARBA" id="ARBA00022676"/>
    </source>
</evidence>
<keyword evidence="7 8" id="KW-0472">Membrane</keyword>
<dbReference type="RefSeq" id="WP_189391784.1">
    <property type="nucleotide sequence ID" value="NZ_BMZN01000002.1"/>
</dbReference>
<accession>A0A8H9ILG8</accession>
<dbReference type="GO" id="GO:0005886">
    <property type="term" value="C:plasma membrane"/>
    <property type="evidence" value="ECO:0007669"/>
    <property type="project" value="UniProtKB-SubCell"/>
</dbReference>
<feature type="transmembrane region" description="Helical" evidence="8">
    <location>
        <begin position="29"/>
        <end position="51"/>
    </location>
</feature>
<feature type="transmembrane region" description="Helical" evidence="8">
    <location>
        <begin position="144"/>
        <end position="162"/>
    </location>
</feature>
<dbReference type="EMBL" id="BMZN01000002">
    <property type="protein sequence ID" value="GHC43731.1"/>
    <property type="molecule type" value="Genomic_DNA"/>
</dbReference>
<keyword evidence="5 8" id="KW-0812">Transmembrane</keyword>
<protein>
    <submittedName>
        <fullName evidence="10">Phospholipid carrier-dependent glycosyltransferase</fullName>
    </submittedName>
</protein>
<dbReference type="Proteomes" id="UP000608923">
    <property type="component" value="Unassembled WGS sequence"/>
</dbReference>
<dbReference type="InterPro" id="IPR050297">
    <property type="entry name" value="LipidA_mod_glycosyltrf_83"/>
</dbReference>
<evidence type="ECO:0000256" key="2">
    <source>
        <dbReference type="ARBA" id="ARBA00022475"/>
    </source>
</evidence>
<dbReference type="GO" id="GO:0009103">
    <property type="term" value="P:lipopolysaccharide biosynthetic process"/>
    <property type="evidence" value="ECO:0007669"/>
    <property type="project" value="UniProtKB-ARBA"/>
</dbReference>
<dbReference type="Pfam" id="PF13231">
    <property type="entry name" value="PMT_2"/>
    <property type="match status" value="1"/>
</dbReference>
<evidence type="ECO:0000313" key="11">
    <source>
        <dbReference type="Proteomes" id="UP000608923"/>
    </source>
</evidence>
<proteinExistence type="predicted"/>
<feature type="domain" description="Glycosyltransferase RgtA/B/C/D-like" evidence="9">
    <location>
        <begin position="91"/>
        <end position="256"/>
    </location>
</feature>
<dbReference type="GO" id="GO:0016763">
    <property type="term" value="F:pentosyltransferase activity"/>
    <property type="evidence" value="ECO:0007669"/>
    <property type="project" value="TreeGrafter"/>
</dbReference>
<name>A0A8H9ILG8_9BURK</name>
<evidence type="ECO:0000256" key="5">
    <source>
        <dbReference type="ARBA" id="ARBA00022692"/>
    </source>
</evidence>
<keyword evidence="3" id="KW-0328">Glycosyltransferase</keyword>
<dbReference type="AlphaFoldDB" id="A0A8H9ILG8"/>
<feature type="transmembrane region" description="Helical" evidence="8">
    <location>
        <begin position="382"/>
        <end position="401"/>
    </location>
</feature>
<keyword evidence="6 8" id="KW-1133">Transmembrane helix</keyword>
<dbReference type="InterPro" id="IPR038731">
    <property type="entry name" value="RgtA/B/C-like"/>
</dbReference>
<evidence type="ECO:0000256" key="7">
    <source>
        <dbReference type="ARBA" id="ARBA00023136"/>
    </source>
</evidence>
<feature type="transmembrane region" description="Helical" evidence="8">
    <location>
        <begin position="199"/>
        <end position="227"/>
    </location>
</feature>
<keyword evidence="2" id="KW-1003">Cell membrane</keyword>
<dbReference type="GO" id="GO:0010041">
    <property type="term" value="P:response to iron(III) ion"/>
    <property type="evidence" value="ECO:0007669"/>
    <property type="project" value="TreeGrafter"/>
</dbReference>
<keyword evidence="4 10" id="KW-0808">Transferase</keyword>
<comment type="caution">
    <text evidence="10">The sequence shown here is derived from an EMBL/GenBank/DDBJ whole genome shotgun (WGS) entry which is preliminary data.</text>
</comment>
<evidence type="ECO:0000256" key="6">
    <source>
        <dbReference type="ARBA" id="ARBA00022989"/>
    </source>
</evidence>
<gene>
    <name evidence="10" type="ORF">GCM10010096_13590</name>
</gene>
<reference evidence="11" key="1">
    <citation type="journal article" date="2019" name="Int. J. Syst. Evol. Microbiol.">
        <title>The Global Catalogue of Microorganisms (GCM) 10K type strain sequencing project: providing services to taxonomists for standard genome sequencing and annotation.</title>
        <authorList>
            <consortium name="The Broad Institute Genomics Platform"/>
            <consortium name="The Broad Institute Genome Sequencing Center for Infectious Disease"/>
            <person name="Wu L."/>
            <person name="Ma J."/>
        </authorList>
    </citation>
    <scope>NUCLEOTIDE SEQUENCE [LARGE SCALE GENOMIC DNA]</scope>
    <source>
        <strain evidence="11">KCTC 42083</strain>
    </source>
</reference>
<feature type="transmembrane region" description="Helical" evidence="8">
    <location>
        <begin position="320"/>
        <end position="340"/>
    </location>
</feature>
<evidence type="ECO:0000256" key="1">
    <source>
        <dbReference type="ARBA" id="ARBA00004651"/>
    </source>
</evidence>
<sequence>MSIDNSYSPSGATLPLEQQRGPAYWLQRAVQGLGTLSGVSVGLLALLWFALTLGAYPLLIPDEGRYVGVALSMLESGDYLVPRLDGLPFFHKPPLHYWLTALSLKVLGVNFVGARLVPALMAALLIAGMHAFLKRHASQHHAGWTALILLSSPLLFGASHYANLDMTVAALISSCVLLGGHAALQMEQGRPYRLALMGLYATAGLAFLAKGLIGILIPGGILVFWLVGRGQWRILLRLFSLTGLGVLLLVATPWMWAMQARYPGFFDYYIVYQHFQRFLETGFNNPQPFWFYFALMPVATLSWTPFLFRRARGTGMQPDGLFAVRALMLSALLTVLLFFSIPSSKLVGYVLPAIGPWAFFLADTVIRQTQRDGEAKVARRAVWSLAVGVLLCLVAVVTMVVRPQVNSRELGRVLAAEYQQGDQVVFLNNYRYDLGFYVPGLMGVSVMGRWDDPEIMRTDSWRKELLEAASFEPQRGALTLIDRATLRQQLCRDSKTVFWLIGGPDAVRQSQVLNHAQRLYEDQRIALWRFDQDDHDFMCGGTPKVVQPKTSVLPDR</sequence>
<dbReference type="PANTHER" id="PTHR33908">
    <property type="entry name" value="MANNOSYLTRANSFERASE YKCB-RELATED"/>
    <property type="match status" value="1"/>
</dbReference>
<evidence type="ECO:0000256" key="4">
    <source>
        <dbReference type="ARBA" id="ARBA00022679"/>
    </source>
</evidence>
<dbReference type="PANTHER" id="PTHR33908:SF3">
    <property type="entry name" value="UNDECAPRENYL PHOSPHATE-ALPHA-4-AMINO-4-DEOXY-L-ARABINOSE ARABINOSYL TRANSFERASE"/>
    <property type="match status" value="1"/>
</dbReference>
<comment type="subcellular location">
    <subcellularLocation>
        <location evidence="1">Cell membrane</location>
        <topology evidence="1">Multi-pass membrane protein</topology>
    </subcellularLocation>
</comment>
<evidence type="ECO:0000256" key="8">
    <source>
        <dbReference type="SAM" id="Phobius"/>
    </source>
</evidence>
<feature type="transmembrane region" description="Helical" evidence="8">
    <location>
        <begin position="346"/>
        <end position="362"/>
    </location>
</feature>
<feature type="transmembrane region" description="Helical" evidence="8">
    <location>
        <begin position="112"/>
        <end position="132"/>
    </location>
</feature>
<feature type="transmembrane region" description="Helical" evidence="8">
    <location>
        <begin position="289"/>
        <end position="308"/>
    </location>
</feature>
<organism evidence="10 11">
    <name type="scientific">Alcaligenes pakistanensis</name>
    <dbReference type="NCBI Taxonomy" id="1482717"/>
    <lineage>
        <taxon>Bacteria</taxon>
        <taxon>Pseudomonadati</taxon>
        <taxon>Pseudomonadota</taxon>
        <taxon>Betaproteobacteria</taxon>
        <taxon>Burkholderiales</taxon>
        <taxon>Alcaligenaceae</taxon>
        <taxon>Alcaligenes</taxon>
    </lineage>
</organism>
<evidence type="ECO:0000259" key="9">
    <source>
        <dbReference type="Pfam" id="PF13231"/>
    </source>
</evidence>
<evidence type="ECO:0000313" key="10">
    <source>
        <dbReference type="EMBL" id="GHC43731.1"/>
    </source>
</evidence>
<feature type="transmembrane region" description="Helical" evidence="8">
    <location>
        <begin position="234"/>
        <end position="256"/>
    </location>
</feature>
<keyword evidence="11" id="KW-1185">Reference proteome</keyword>